<evidence type="ECO:0000256" key="1">
    <source>
        <dbReference type="SAM" id="MobiDB-lite"/>
    </source>
</evidence>
<reference evidence="3" key="2">
    <citation type="submission" date="2022-01" db="EMBL/GenBank/DDBJ databases">
        <authorList>
            <person name="Yamashiro T."/>
            <person name="Shiraishi A."/>
            <person name="Satake H."/>
            <person name="Nakayama K."/>
        </authorList>
    </citation>
    <scope>NUCLEOTIDE SEQUENCE</scope>
</reference>
<organism evidence="3 4">
    <name type="scientific">Tanacetum coccineum</name>
    <dbReference type="NCBI Taxonomy" id="301880"/>
    <lineage>
        <taxon>Eukaryota</taxon>
        <taxon>Viridiplantae</taxon>
        <taxon>Streptophyta</taxon>
        <taxon>Embryophyta</taxon>
        <taxon>Tracheophyta</taxon>
        <taxon>Spermatophyta</taxon>
        <taxon>Magnoliopsida</taxon>
        <taxon>eudicotyledons</taxon>
        <taxon>Gunneridae</taxon>
        <taxon>Pentapetalae</taxon>
        <taxon>asterids</taxon>
        <taxon>campanulids</taxon>
        <taxon>Asterales</taxon>
        <taxon>Asteraceae</taxon>
        <taxon>Asteroideae</taxon>
        <taxon>Anthemideae</taxon>
        <taxon>Anthemidinae</taxon>
        <taxon>Tanacetum</taxon>
    </lineage>
</organism>
<comment type="caution">
    <text evidence="3">The sequence shown here is derived from an EMBL/GenBank/DDBJ whole genome shotgun (WGS) entry which is preliminary data.</text>
</comment>
<keyword evidence="4" id="KW-1185">Reference proteome</keyword>
<gene>
    <name evidence="3" type="ORF">Tco_0652300</name>
</gene>
<proteinExistence type="predicted"/>
<dbReference type="Proteomes" id="UP001151760">
    <property type="component" value="Unassembled WGS sequence"/>
</dbReference>
<evidence type="ECO:0000259" key="2">
    <source>
        <dbReference type="Pfam" id="PF07727"/>
    </source>
</evidence>
<reference evidence="3" key="1">
    <citation type="journal article" date="2022" name="Int. J. Mol. Sci.">
        <title>Draft Genome of Tanacetum Coccineum: Genomic Comparison of Closely Related Tanacetum-Family Plants.</title>
        <authorList>
            <person name="Yamashiro T."/>
            <person name="Shiraishi A."/>
            <person name="Nakayama K."/>
            <person name="Satake H."/>
        </authorList>
    </citation>
    <scope>NUCLEOTIDE SEQUENCE</scope>
</reference>
<dbReference type="SUPFAM" id="SSF56672">
    <property type="entry name" value="DNA/RNA polymerases"/>
    <property type="match status" value="1"/>
</dbReference>
<protein>
    <submittedName>
        <fullName evidence="3">Ribonuclease H-like domain-containing protein</fullName>
    </submittedName>
</protein>
<evidence type="ECO:0000313" key="3">
    <source>
        <dbReference type="EMBL" id="GJS57516.1"/>
    </source>
</evidence>
<dbReference type="InterPro" id="IPR013103">
    <property type="entry name" value="RVT_2"/>
</dbReference>
<accession>A0ABQ4WX81</accession>
<dbReference type="Pfam" id="PF07727">
    <property type="entry name" value="RVT_2"/>
    <property type="match status" value="1"/>
</dbReference>
<feature type="region of interest" description="Disordered" evidence="1">
    <location>
        <begin position="71"/>
        <end position="104"/>
    </location>
</feature>
<feature type="domain" description="Reverse transcriptase Ty1/copia-type" evidence="2">
    <location>
        <begin position="127"/>
        <end position="199"/>
    </location>
</feature>
<sequence length="203" mass="23652">MCSYWIFYYKKAYKVYSLELKLVFYSRDVKYYETVFPFKKNSSLQHVEETSDNNINYLNFFDEKYYDNQNSLSPNDDGRGNDSPNDEVNVHPCTRSPYTPDVSKDDIATSMGDNSSLRAISGDVFVALLVYVDDIVIIGNNLSKIEKFKVYLKSKFQIKDLGKLKYFLGIKVLDNNDGICLSQRKYYLELLYEYDLLAAKHVD</sequence>
<dbReference type="EMBL" id="BQNB010009011">
    <property type="protein sequence ID" value="GJS57516.1"/>
    <property type="molecule type" value="Genomic_DNA"/>
</dbReference>
<dbReference type="InterPro" id="IPR043502">
    <property type="entry name" value="DNA/RNA_pol_sf"/>
</dbReference>
<evidence type="ECO:0000313" key="4">
    <source>
        <dbReference type="Proteomes" id="UP001151760"/>
    </source>
</evidence>
<name>A0ABQ4WX81_9ASTR</name>